<dbReference type="GO" id="GO:0001006">
    <property type="term" value="F:RNA polymerase III type 3 promoter sequence-specific DNA binding"/>
    <property type="evidence" value="ECO:0007669"/>
    <property type="project" value="TreeGrafter"/>
</dbReference>
<dbReference type="InterPro" id="IPR017930">
    <property type="entry name" value="Myb_dom"/>
</dbReference>
<feature type="domain" description="SANT" evidence="8">
    <location>
        <begin position="437"/>
        <end position="491"/>
    </location>
</feature>
<keyword evidence="6" id="KW-0175">Coiled coil</keyword>
<evidence type="ECO:0000256" key="6">
    <source>
        <dbReference type="SAM" id="Coils"/>
    </source>
</evidence>
<feature type="domain" description="HTH myb-type" evidence="9">
    <location>
        <begin position="441"/>
        <end position="488"/>
    </location>
</feature>
<evidence type="ECO:0000256" key="5">
    <source>
        <dbReference type="ARBA" id="ARBA00023242"/>
    </source>
</evidence>
<feature type="domain" description="Myb-like" evidence="7">
    <location>
        <begin position="441"/>
        <end position="484"/>
    </location>
</feature>
<dbReference type="GO" id="GO:0005634">
    <property type="term" value="C:nucleus"/>
    <property type="evidence" value="ECO:0007669"/>
    <property type="project" value="UniProtKB-SubCell"/>
</dbReference>
<feature type="domain" description="Myb-like" evidence="7">
    <location>
        <begin position="328"/>
        <end position="382"/>
    </location>
</feature>
<organism evidence="10 11">
    <name type="scientific">Megalurothrips usitatus</name>
    <name type="common">bean blossom thrips</name>
    <dbReference type="NCBI Taxonomy" id="439358"/>
    <lineage>
        <taxon>Eukaryota</taxon>
        <taxon>Metazoa</taxon>
        <taxon>Ecdysozoa</taxon>
        <taxon>Arthropoda</taxon>
        <taxon>Hexapoda</taxon>
        <taxon>Insecta</taxon>
        <taxon>Pterygota</taxon>
        <taxon>Neoptera</taxon>
        <taxon>Paraneoptera</taxon>
        <taxon>Thysanoptera</taxon>
        <taxon>Terebrantia</taxon>
        <taxon>Thripoidea</taxon>
        <taxon>Thripidae</taxon>
        <taxon>Megalurothrips</taxon>
    </lineage>
</organism>
<dbReference type="GO" id="GO:0042795">
    <property type="term" value="P:snRNA transcription by RNA polymerase II"/>
    <property type="evidence" value="ECO:0007669"/>
    <property type="project" value="TreeGrafter"/>
</dbReference>
<dbReference type="InterPro" id="IPR009057">
    <property type="entry name" value="Homeodomain-like_sf"/>
</dbReference>
<dbReference type="PROSITE" id="PS51293">
    <property type="entry name" value="SANT"/>
    <property type="match status" value="1"/>
</dbReference>
<keyword evidence="2" id="KW-0805">Transcription regulation</keyword>
<feature type="domain" description="HTH myb-type" evidence="9">
    <location>
        <begin position="332"/>
        <end position="386"/>
    </location>
</feature>
<evidence type="ECO:0000313" key="10">
    <source>
        <dbReference type="EMBL" id="KAJ1519350.1"/>
    </source>
</evidence>
<proteinExistence type="predicted"/>
<evidence type="ECO:0000256" key="2">
    <source>
        <dbReference type="ARBA" id="ARBA00023015"/>
    </source>
</evidence>
<evidence type="ECO:0008006" key="12">
    <source>
        <dbReference type="Google" id="ProtNLM"/>
    </source>
</evidence>
<dbReference type="Pfam" id="PF13921">
    <property type="entry name" value="Myb_DNA-bind_6"/>
    <property type="match status" value="1"/>
</dbReference>
<comment type="subcellular location">
    <subcellularLocation>
        <location evidence="1">Nucleus</location>
    </subcellularLocation>
</comment>
<keyword evidence="11" id="KW-1185">Reference proteome</keyword>
<keyword evidence="3" id="KW-0238">DNA-binding</keyword>
<dbReference type="AlphaFoldDB" id="A0AAV7X2V9"/>
<evidence type="ECO:0000313" key="11">
    <source>
        <dbReference type="Proteomes" id="UP001075354"/>
    </source>
</evidence>
<comment type="caution">
    <text evidence="10">The sequence shown here is derived from an EMBL/GenBank/DDBJ whole genome shotgun (WGS) entry which is preliminary data.</text>
</comment>
<dbReference type="Pfam" id="PF00249">
    <property type="entry name" value="Myb_DNA-binding"/>
    <property type="match status" value="2"/>
</dbReference>
<reference evidence="10" key="1">
    <citation type="submission" date="2022-12" db="EMBL/GenBank/DDBJ databases">
        <title>Chromosome-level genome assembly of the bean flower thrips Megalurothrips usitatus.</title>
        <authorList>
            <person name="Ma L."/>
            <person name="Liu Q."/>
            <person name="Li H."/>
            <person name="Cai W."/>
        </authorList>
    </citation>
    <scope>NUCLEOTIDE SEQUENCE</scope>
    <source>
        <strain evidence="10">Cailab_2022a</strain>
    </source>
</reference>
<keyword evidence="4" id="KW-0804">Transcription</keyword>
<dbReference type="InterPro" id="IPR017884">
    <property type="entry name" value="SANT_dom"/>
</dbReference>
<dbReference type="CDD" id="cd00167">
    <property type="entry name" value="SANT"/>
    <property type="match status" value="4"/>
</dbReference>
<evidence type="ECO:0000256" key="3">
    <source>
        <dbReference type="ARBA" id="ARBA00023125"/>
    </source>
</evidence>
<dbReference type="InterPro" id="IPR001005">
    <property type="entry name" value="SANT/Myb"/>
</dbReference>
<feature type="domain" description="Myb-like" evidence="7">
    <location>
        <begin position="275"/>
        <end position="327"/>
    </location>
</feature>
<evidence type="ECO:0000259" key="7">
    <source>
        <dbReference type="PROSITE" id="PS50090"/>
    </source>
</evidence>
<feature type="coiled-coil region" evidence="6">
    <location>
        <begin position="75"/>
        <end position="117"/>
    </location>
</feature>
<dbReference type="PROSITE" id="PS51294">
    <property type="entry name" value="HTH_MYB"/>
    <property type="match status" value="4"/>
</dbReference>
<feature type="domain" description="HTH myb-type" evidence="9">
    <location>
        <begin position="387"/>
        <end position="437"/>
    </location>
</feature>
<dbReference type="GO" id="GO:0042796">
    <property type="term" value="P:snRNA transcription by RNA polymerase III"/>
    <property type="evidence" value="ECO:0007669"/>
    <property type="project" value="TreeGrafter"/>
</dbReference>
<dbReference type="InterPro" id="IPR051575">
    <property type="entry name" value="Myb-like_DNA-bd"/>
</dbReference>
<dbReference type="GO" id="GO:0019185">
    <property type="term" value="C:snRNA-activating protein complex"/>
    <property type="evidence" value="ECO:0007669"/>
    <property type="project" value="TreeGrafter"/>
</dbReference>
<dbReference type="Gene3D" id="1.10.10.60">
    <property type="entry name" value="Homeodomain-like"/>
    <property type="match status" value="4"/>
</dbReference>
<name>A0AAV7X2V9_9NEOP</name>
<dbReference type="EMBL" id="JAPTSV010000016">
    <property type="protein sequence ID" value="KAJ1519350.1"/>
    <property type="molecule type" value="Genomic_DNA"/>
</dbReference>
<evidence type="ECO:0000259" key="8">
    <source>
        <dbReference type="PROSITE" id="PS51293"/>
    </source>
</evidence>
<dbReference type="GO" id="GO:0000978">
    <property type="term" value="F:RNA polymerase II cis-regulatory region sequence-specific DNA binding"/>
    <property type="evidence" value="ECO:0007669"/>
    <property type="project" value="TreeGrafter"/>
</dbReference>
<dbReference type="Proteomes" id="UP001075354">
    <property type="component" value="Chromosome 16"/>
</dbReference>
<accession>A0AAV7X2V9</accession>
<dbReference type="PANTHER" id="PTHR46621:SF1">
    <property type="entry name" value="SNRNA-ACTIVATING PROTEIN COMPLEX SUBUNIT 4"/>
    <property type="match status" value="1"/>
</dbReference>
<gene>
    <name evidence="10" type="ORF">ONE63_004647</name>
</gene>
<evidence type="ECO:0000259" key="9">
    <source>
        <dbReference type="PROSITE" id="PS51294"/>
    </source>
</evidence>
<dbReference type="PROSITE" id="PS50090">
    <property type="entry name" value="MYB_LIKE"/>
    <property type="match status" value="4"/>
</dbReference>
<keyword evidence="5" id="KW-0539">Nucleus</keyword>
<sequence length="626" mass="72829">MDEAQKEKDELLESIRLQDAALSATVDNTITAVDSDSDAEEGLLDVSDADGRTHDLVVKGDRSARVNNEPSWAEALEANQEYDAVLAQVEEEIRQHIRKIENQVKDVRSKIDSVTNLGTGSLNCKSHWLYPFGMPYFKTGNFFPCPFNEDYQSKIRNNEICWSDLPDFHQWVTHDKKALNTAVRTLSLQKCEEQAHYQLAVMQKELVTAKTEGNEEKIATLEETIASFDVSDVARTMLQDVIENDEHDWMLISTSYLDGRQSPEMCRSFWHLYLHPKINKSPYSEEEEKKLAALAEKYGCQDWDKIAAELGTNRSGYQCFIVFQNKLNTSLKKNVWDPDEDLKLLKTVEKHRIGDYIPWGKVAYHMEGRTKTQVFNRWTYSVNPRIRKGRFTPDEDIMILVGVNMWGEDFQRISNFLKERTTCQIRDRYKHYLNRPGFGLPWTIEDDELLLKLVGRHGRDWSRIAEHFPSKDRTQVRHRFNTITRWREKCPDAPLSEAPSRTYQGQHHKEFQEQWNKARAILRCESVEEMVKAKNSIVLSIVKCKRKPFEPVKKRKQSVVETDLVNFFRCSYNIPGGHRKARLFSGDAQKYAGDLIMIYRMLKAVMNFPSTIMELHRDFSLPPLDK</sequence>
<evidence type="ECO:0000256" key="1">
    <source>
        <dbReference type="ARBA" id="ARBA00004123"/>
    </source>
</evidence>
<evidence type="ECO:0000256" key="4">
    <source>
        <dbReference type="ARBA" id="ARBA00023163"/>
    </source>
</evidence>
<feature type="domain" description="Myb-like" evidence="7">
    <location>
        <begin position="383"/>
        <end position="433"/>
    </location>
</feature>
<dbReference type="SMART" id="SM00717">
    <property type="entry name" value="SANT"/>
    <property type="match status" value="5"/>
</dbReference>
<dbReference type="SUPFAM" id="SSF46689">
    <property type="entry name" value="Homeodomain-like"/>
    <property type="match status" value="3"/>
</dbReference>
<feature type="domain" description="HTH myb-type" evidence="9">
    <location>
        <begin position="275"/>
        <end position="331"/>
    </location>
</feature>
<protein>
    <recommendedName>
        <fullName evidence="12">snRNA-activating protein complex subunit 4</fullName>
    </recommendedName>
</protein>
<dbReference type="PANTHER" id="PTHR46621">
    <property type="entry name" value="SNRNA-ACTIVATING PROTEIN COMPLEX SUBUNIT 4"/>
    <property type="match status" value="1"/>
</dbReference>